<dbReference type="RefSeq" id="WP_081349827.1">
    <property type="nucleotide sequence ID" value="NZ_FNJN01000005.1"/>
</dbReference>
<evidence type="ECO:0000313" key="6">
    <source>
        <dbReference type="EMBL" id="SDP21073.1"/>
    </source>
</evidence>
<dbReference type="Gene3D" id="3.40.50.2300">
    <property type="match status" value="2"/>
</dbReference>
<keyword evidence="1" id="KW-0805">Transcription regulation</keyword>
<accession>A0A1H0QUZ3</accession>
<evidence type="ECO:0000259" key="5">
    <source>
        <dbReference type="PROSITE" id="PS50932"/>
    </source>
</evidence>
<evidence type="ECO:0000256" key="3">
    <source>
        <dbReference type="ARBA" id="ARBA00023163"/>
    </source>
</evidence>
<evidence type="ECO:0000256" key="4">
    <source>
        <dbReference type="SAM" id="MobiDB-lite"/>
    </source>
</evidence>
<evidence type="ECO:0000313" key="7">
    <source>
        <dbReference type="Proteomes" id="UP000186456"/>
    </source>
</evidence>
<proteinExistence type="predicted"/>
<keyword evidence="2" id="KW-0238">DNA-binding</keyword>
<dbReference type="PROSITE" id="PS50932">
    <property type="entry name" value="HTH_LACI_2"/>
    <property type="match status" value="1"/>
</dbReference>
<name>A0A1H0QUZ3_MICTS</name>
<sequence>MAGIDDVARAAGVSTATVSRALSGRGPVSTATRDRVLAAADRLGYVVSAAASSLATGRARAVGVVVPFLDRWFFSTVLAGISDALVREGYDITLYSVSADPAERRRVFDDHLRRRRIDAVITVALELDAEESTSLRGLDVPIVAIAGPNPLLTTLTVDDLAVGRAATEHLLGLGHRRLAHIGADAATAAGSTVPGLRRRGFLEQLAAAGIADAVVEPADFTIEGGSAAATRLLTAEHRPTALFAASDEMAIGAILAARELGLRVPDDVSIIGVDGHELGRWFSLTTIDQFARGQGARAAEAVLAALDGAEPGRGLGTLPFEVVDRGSTAAPDPRVRRPFEDTPAASVTDRSRE</sequence>
<reference evidence="6 7" key="1">
    <citation type="submission" date="2016-10" db="EMBL/GenBank/DDBJ databases">
        <authorList>
            <person name="de Groot N.N."/>
        </authorList>
    </citation>
    <scope>NUCLEOTIDE SEQUENCE [LARGE SCALE GENOMIC DNA]</scope>
    <source>
        <strain evidence="6 7">StLB037</strain>
    </source>
</reference>
<dbReference type="InterPro" id="IPR000843">
    <property type="entry name" value="HTH_LacI"/>
</dbReference>
<dbReference type="PANTHER" id="PTHR30146">
    <property type="entry name" value="LACI-RELATED TRANSCRIPTIONAL REPRESSOR"/>
    <property type="match status" value="1"/>
</dbReference>
<dbReference type="InterPro" id="IPR028082">
    <property type="entry name" value="Peripla_BP_I"/>
</dbReference>
<keyword evidence="3" id="KW-0804">Transcription</keyword>
<gene>
    <name evidence="6" type="ORF">SAMN04487788_2578</name>
</gene>
<dbReference type="PANTHER" id="PTHR30146:SF153">
    <property type="entry name" value="LACTOSE OPERON REPRESSOR"/>
    <property type="match status" value="1"/>
</dbReference>
<evidence type="ECO:0000256" key="2">
    <source>
        <dbReference type="ARBA" id="ARBA00023125"/>
    </source>
</evidence>
<dbReference type="Proteomes" id="UP000186456">
    <property type="component" value="Unassembled WGS sequence"/>
</dbReference>
<dbReference type="InterPro" id="IPR010982">
    <property type="entry name" value="Lambda_DNA-bd_dom_sf"/>
</dbReference>
<dbReference type="SUPFAM" id="SSF53822">
    <property type="entry name" value="Periplasmic binding protein-like I"/>
    <property type="match status" value="1"/>
</dbReference>
<feature type="region of interest" description="Disordered" evidence="4">
    <location>
        <begin position="324"/>
        <end position="353"/>
    </location>
</feature>
<dbReference type="Pfam" id="PF13377">
    <property type="entry name" value="Peripla_BP_3"/>
    <property type="match status" value="1"/>
</dbReference>
<feature type="domain" description="HTH lacI-type" evidence="5">
    <location>
        <begin position="2"/>
        <end position="56"/>
    </location>
</feature>
<dbReference type="GO" id="GO:0003700">
    <property type="term" value="F:DNA-binding transcription factor activity"/>
    <property type="evidence" value="ECO:0007669"/>
    <property type="project" value="TreeGrafter"/>
</dbReference>
<dbReference type="Gene3D" id="1.10.260.40">
    <property type="entry name" value="lambda repressor-like DNA-binding domains"/>
    <property type="match status" value="1"/>
</dbReference>
<dbReference type="AlphaFoldDB" id="A0A1H0QUZ3"/>
<dbReference type="EMBL" id="FNJN01000005">
    <property type="protein sequence ID" value="SDP21073.1"/>
    <property type="molecule type" value="Genomic_DNA"/>
</dbReference>
<dbReference type="SMART" id="SM00354">
    <property type="entry name" value="HTH_LACI"/>
    <property type="match status" value="1"/>
</dbReference>
<dbReference type="PROSITE" id="PS00356">
    <property type="entry name" value="HTH_LACI_1"/>
    <property type="match status" value="1"/>
</dbReference>
<organism evidence="6 7">
    <name type="scientific">Microbacterium testaceum (strain StLB037)</name>
    <dbReference type="NCBI Taxonomy" id="979556"/>
    <lineage>
        <taxon>Bacteria</taxon>
        <taxon>Bacillati</taxon>
        <taxon>Actinomycetota</taxon>
        <taxon>Actinomycetes</taxon>
        <taxon>Micrococcales</taxon>
        <taxon>Microbacteriaceae</taxon>
        <taxon>Microbacterium</taxon>
    </lineage>
</organism>
<dbReference type="SUPFAM" id="SSF47413">
    <property type="entry name" value="lambda repressor-like DNA-binding domains"/>
    <property type="match status" value="1"/>
</dbReference>
<protein>
    <submittedName>
        <fullName evidence="6">Transcriptional regulator, LacI family</fullName>
    </submittedName>
</protein>
<dbReference type="CDD" id="cd01392">
    <property type="entry name" value="HTH_LacI"/>
    <property type="match status" value="1"/>
</dbReference>
<dbReference type="InterPro" id="IPR046335">
    <property type="entry name" value="LacI/GalR-like_sensor"/>
</dbReference>
<evidence type="ECO:0000256" key="1">
    <source>
        <dbReference type="ARBA" id="ARBA00023015"/>
    </source>
</evidence>
<dbReference type="CDD" id="cd06267">
    <property type="entry name" value="PBP1_LacI_sugar_binding-like"/>
    <property type="match status" value="1"/>
</dbReference>
<dbReference type="Pfam" id="PF00356">
    <property type="entry name" value="LacI"/>
    <property type="match status" value="1"/>
</dbReference>
<dbReference type="GO" id="GO:0000976">
    <property type="term" value="F:transcription cis-regulatory region binding"/>
    <property type="evidence" value="ECO:0007669"/>
    <property type="project" value="TreeGrafter"/>
</dbReference>